<dbReference type="InterPro" id="IPR008254">
    <property type="entry name" value="Flavodoxin/NO_synth"/>
</dbReference>
<dbReference type="GO" id="GO:0010181">
    <property type="term" value="F:FMN binding"/>
    <property type="evidence" value="ECO:0007669"/>
    <property type="project" value="InterPro"/>
</dbReference>
<proteinExistence type="predicted"/>
<feature type="domain" description="Flavodoxin-like" evidence="1">
    <location>
        <begin position="4"/>
        <end position="143"/>
    </location>
</feature>
<dbReference type="PROSITE" id="PS50902">
    <property type="entry name" value="FLAVODOXIN_LIKE"/>
    <property type="match status" value="1"/>
</dbReference>
<dbReference type="InterPro" id="IPR029039">
    <property type="entry name" value="Flavoprotein-like_sf"/>
</dbReference>
<reference evidence="2" key="1">
    <citation type="journal article" date="2021" name="ISME J.">
        <title>Fine-scale metabolic discontinuity in a stratified prokaryote microbiome of a Red Sea deep halocline.</title>
        <authorList>
            <person name="Michoud G."/>
            <person name="Ngugi D.K."/>
            <person name="Barozzi A."/>
            <person name="Merlino G."/>
            <person name="Calleja M.L."/>
            <person name="Delgado-Huertas A."/>
            <person name="Moran X.A.G."/>
            <person name="Daffonchio D."/>
        </authorList>
    </citation>
    <scope>NUCLEOTIDE SEQUENCE</scope>
    <source>
        <strain evidence="2">SuakinDeep_MAG55_1</strain>
    </source>
</reference>
<dbReference type="PANTHER" id="PTHR43717:SF1">
    <property type="entry name" value="ANAEROBIC NITRIC OXIDE REDUCTASE FLAVORUBREDOXIN"/>
    <property type="match status" value="1"/>
</dbReference>
<gene>
    <name evidence="2" type="ORF">MAG551_01710</name>
</gene>
<protein>
    <submittedName>
        <fullName evidence="2">NAD(P)H dehydrogenase (Quinone)</fullName>
    </submittedName>
</protein>
<dbReference type="PANTHER" id="PTHR43717">
    <property type="entry name" value="ANAEROBIC NITRIC OXIDE REDUCTASE FLAVORUBREDOXIN"/>
    <property type="match status" value="1"/>
</dbReference>
<dbReference type="Gene3D" id="3.40.50.360">
    <property type="match status" value="1"/>
</dbReference>
<sequence>MGKVLIAYYSRTGKTEKMAEYIAEGVRFSGNSAEIKKLAEIKNEQEMEGYDGYAFGCPTYHRDMTANMKTFLFLVEKAKLNGKVGGAFGSYTHSGDAPKYIFDTMEHVFKMEMTSLGSFNLLEHLVEDAEGMRACQDYGKALCDKLGS</sequence>
<dbReference type="Pfam" id="PF00258">
    <property type="entry name" value="Flavodoxin_1"/>
    <property type="match status" value="1"/>
</dbReference>
<dbReference type="EMBL" id="JAANXD010000073">
    <property type="protein sequence ID" value="MBS1258649.1"/>
    <property type="molecule type" value="Genomic_DNA"/>
</dbReference>
<dbReference type="SUPFAM" id="SSF52218">
    <property type="entry name" value="Flavoproteins"/>
    <property type="match status" value="1"/>
</dbReference>
<evidence type="ECO:0000259" key="1">
    <source>
        <dbReference type="PROSITE" id="PS50902"/>
    </source>
</evidence>
<name>A0A941W342_9BACT</name>
<dbReference type="Proteomes" id="UP000722750">
    <property type="component" value="Unassembled WGS sequence"/>
</dbReference>
<organism evidence="2 3">
    <name type="scientific">Candidatus Scalindua arabica</name>
    <dbReference type="NCBI Taxonomy" id="1127984"/>
    <lineage>
        <taxon>Bacteria</taxon>
        <taxon>Pseudomonadati</taxon>
        <taxon>Planctomycetota</taxon>
        <taxon>Candidatus Brocadiia</taxon>
        <taxon>Candidatus Brocadiales</taxon>
        <taxon>Candidatus Scalinduaceae</taxon>
        <taxon>Candidatus Scalindua</taxon>
    </lineage>
</organism>
<evidence type="ECO:0000313" key="2">
    <source>
        <dbReference type="EMBL" id="MBS1258649.1"/>
    </source>
</evidence>
<accession>A0A941W342</accession>
<evidence type="ECO:0000313" key="3">
    <source>
        <dbReference type="Proteomes" id="UP000722750"/>
    </source>
</evidence>
<dbReference type="AlphaFoldDB" id="A0A941W342"/>
<comment type="caution">
    <text evidence="2">The sequence shown here is derived from an EMBL/GenBank/DDBJ whole genome shotgun (WGS) entry which is preliminary data.</text>
</comment>